<protein>
    <submittedName>
        <fullName evidence="2">Uncharacterized protein</fullName>
    </submittedName>
</protein>
<reference evidence="2 3" key="1">
    <citation type="journal article" date="2018" name="PLoS Genet.">
        <title>Population sequencing reveals clonal diversity and ancestral inbreeding in the grapevine cultivar Chardonnay.</title>
        <authorList>
            <person name="Roach M.J."/>
            <person name="Johnson D.L."/>
            <person name="Bohlmann J."/>
            <person name="van Vuuren H.J."/>
            <person name="Jones S.J."/>
            <person name="Pretorius I.S."/>
            <person name="Schmidt S.A."/>
            <person name="Borneman A.R."/>
        </authorList>
    </citation>
    <scope>NUCLEOTIDE SEQUENCE [LARGE SCALE GENOMIC DNA]</scope>
    <source>
        <strain evidence="3">cv. Chardonnay</strain>
        <tissue evidence="2">Leaf</tissue>
    </source>
</reference>
<evidence type="ECO:0000256" key="1">
    <source>
        <dbReference type="SAM" id="MobiDB-lite"/>
    </source>
</evidence>
<feature type="region of interest" description="Disordered" evidence="1">
    <location>
        <begin position="1"/>
        <end position="21"/>
    </location>
</feature>
<dbReference type="AlphaFoldDB" id="A0A438CH17"/>
<name>A0A438CH17_VITVI</name>
<feature type="region of interest" description="Disordered" evidence="1">
    <location>
        <begin position="223"/>
        <end position="250"/>
    </location>
</feature>
<accession>A0A438CH17</accession>
<organism evidence="2 3">
    <name type="scientific">Vitis vinifera</name>
    <name type="common">Grape</name>
    <dbReference type="NCBI Taxonomy" id="29760"/>
    <lineage>
        <taxon>Eukaryota</taxon>
        <taxon>Viridiplantae</taxon>
        <taxon>Streptophyta</taxon>
        <taxon>Embryophyta</taxon>
        <taxon>Tracheophyta</taxon>
        <taxon>Spermatophyta</taxon>
        <taxon>Magnoliopsida</taxon>
        <taxon>eudicotyledons</taxon>
        <taxon>Gunneridae</taxon>
        <taxon>Pentapetalae</taxon>
        <taxon>rosids</taxon>
        <taxon>Vitales</taxon>
        <taxon>Vitaceae</taxon>
        <taxon>Viteae</taxon>
        <taxon>Vitis</taxon>
    </lineage>
</organism>
<sequence>MSRRVGQLARPPGGLGNRGGASEQRFEGLKLLAPLLNTWFYVRQRSADVVDSFSYCQEEWSQFISEASYKTPSATSLPVRRCNSSCSWVVVFYDCLDLIRADLYAPLADHKPQEFVSAYAKAHLEGFSFMRELIFVRCVPSSEIWIVCKGSAIGASLSVGTNNCYWSRAWLDSRRDASSWLVPASRAICHVRPKMTLKGDKSCTTENCTLRVTGPAWTGSTMSPKEVVDDPLNPDKIRPGFSRPSPISRDRMRASRCGCSVRVRSTGGKMIVPSMGRGPPPVSPGRMELILYNGFGVAGVLGAPELRFWEVSLPPVSERRYCFKCPALMSLSTKFGGICMFLLCGHVPCGRHISCYDLFWMGSVSRGLGHLKSDKPWIIGRSFSYDMERGVRGGLSGRLDPSCLRSDDLGRSGSLTLLSVPLLDVCPATRTCWVAARTSSSNIEYLFARLNKSSIVVGGFLASDSKNGSADVLLVSSGAQVLSHESFGQQRVVANIERHELSIMHDMVEWVAGPIVCGEFCQWVARLGGFSHLVAPLGASERSAPWGDHRVTVLEHVLYHGVTIGLGRVAQVVAAGGLGLPGSLESELSSRGARGMGVCGSCGLTLHASGMVPAVPGYIDSGSDLEFATWPLER</sequence>
<evidence type="ECO:0000313" key="3">
    <source>
        <dbReference type="Proteomes" id="UP000288805"/>
    </source>
</evidence>
<comment type="caution">
    <text evidence="2">The sequence shown here is derived from an EMBL/GenBank/DDBJ whole genome shotgun (WGS) entry which is preliminary data.</text>
</comment>
<dbReference type="EMBL" id="QGNW01002234">
    <property type="protein sequence ID" value="RVW22445.1"/>
    <property type="molecule type" value="Genomic_DNA"/>
</dbReference>
<evidence type="ECO:0000313" key="2">
    <source>
        <dbReference type="EMBL" id="RVW22445.1"/>
    </source>
</evidence>
<gene>
    <name evidence="2" type="ORF">CK203_099234</name>
</gene>
<proteinExistence type="predicted"/>
<dbReference type="Proteomes" id="UP000288805">
    <property type="component" value="Unassembled WGS sequence"/>
</dbReference>